<evidence type="ECO:0000256" key="1">
    <source>
        <dbReference type="ARBA" id="ARBA00022737"/>
    </source>
</evidence>
<dbReference type="Gene3D" id="1.25.40.20">
    <property type="entry name" value="Ankyrin repeat-containing domain"/>
    <property type="match status" value="1"/>
</dbReference>
<dbReference type="AlphaFoldDB" id="A0A9P4X615"/>
<dbReference type="PANTHER" id="PTHR24173">
    <property type="entry name" value="ANKYRIN REPEAT CONTAINING"/>
    <property type="match status" value="1"/>
</dbReference>
<dbReference type="PANTHER" id="PTHR24173:SF74">
    <property type="entry name" value="ANKYRIN REPEAT DOMAIN-CONTAINING PROTEIN 16"/>
    <property type="match status" value="1"/>
</dbReference>
<dbReference type="SUPFAM" id="SSF48403">
    <property type="entry name" value="Ankyrin repeat"/>
    <property type="match status" value="1"/>
</dbReference>
<dbReference type="PROSITE" id="PS50297">
    <property type="entry name" value="ANK_REP_REGION"/>
    <property type="match status" value="1"/>
</dbReference>
<feature type="repeat" description="ANK" evidence="3">
    <location>
        <begin position="34"/>
        <end position="66"/>
    </location>
</feature>
<keyword evidence="5" id="KW-1185">Reference proteome</keyword>
<organism evidence="4 5">
    <name type="scientific">Trichoderma lentiforme</name>
    <dbReference type="NCBI Taxonomy" id="1567552"/>
    <lineage>
        <taxon>Eukaryota</taxon>
        <taxon>Fungi</taxon>
        <taxon>Dikarya</taxon>
        <taxon>Ascomycota</taxon>
        <taxon>Pezizomycotina</taxon>
        <taxon>Sordariomycetes</taxon>
        <taxon>Hypocreomycetidae</taxon>
        <taxon>Hypocreales</taxon>
        <taxon>Hypocreaceae</taxon>
        <taxon>Trichoderma</taxon>
    </lineage>
</organism>
<dbReference type="InterPro" id="IPR002110">
    <property type="entry name" value="Ankyrin_rpt"/>
</dbReference>
<protein>
    <recommendedName>
        <fullName evidence="6">Ankyrin repeat protein</fullName>
    </recommendedName>
</protein>
<dbReference type="Proteomes" id="UP000801864">
    <property type="component" value="Unassembled WGS sequence"/>
</dbReference>
<keyword evidence="2 3" id="KW-0040">ANK repeat</keyword>
<reference evidence="4 5" key="1">
    <citation type="submission" date="2018-06" db="EMBL/GenBank/DDBJ databases">
        <title>Genome analysis of cellulolytic fungus Trichoderma lentiforme CFAM-422.</title>
        <authorList>
            <person name="Steindorff A.S."/>
            <person name="Formighieri E.F."/>
            <person name="Midorikawa G.E.O."/>
            <person name="Tamietti M.S."/>
            <person name="Ramos E.Z."/>
            <person name="Silva A.S."/>
            <person name="Bon E.P.S."/>
            <person name="Mendes T.D."/>
            <person name="Damaso M.C.T."/>
            <person name="Favaro L.C.L."/>
        </authorList>
    </citation>
    <scope>NUCLEOTIDE SEQUENCE [LARGE SCALE GENOMIC DNA]</scope>
    <source>
        <strain evidence="4 5">CFAM-422</strain>
    </source>
</reference>
<evidence type="ECO:0008006" key="6">
    <source>
        <dbReference type="Google" id="ProtNLM"/>
    </source>
</evidence>
<sequence length="140" mass="16074">MIRRDLFIAAEYGRSEPFEDFPLSEDIDFHKDEHKNTLLSIAAQKGHTELMRLLIRKGADICAENKDRKTPLSYAIENGDMGVFTAILAHESLPGEQWMKLCGIFEEHLSDKPKMRKGWPSFGLFSQAGFIHIKKKCYTE</sequence>
<comment type="caution">
    <text evidence="4">The sequence shown here is derived from an EMBL/GenBank/DDBJ whole genome shotgun (WGS) entry which is preliminary data.</text>
</comment>
<evidence type="ECO:0000313" key="4">
    <source>
        <dbReference type="EMBL" id="KAF3062939.1"/>
    </source>
</evidence>
<gene>
    <name evidence="4" type="ORF">CFAM422_010237</name>
</gene>
<evidence type="ECO:0000256" key="3">
    <source>
        <dbReference type="PROSITE-ProRule" id="PRU00023"/>
    </source>
</evidence>
<name>A0A9P4X615_9HYPO</name>
<accession>A0A9P4X615</accession>
<evidence type="ECO:0000313" key="5">
    <source>
        <dbReference type="Proteomes" id="UP000801864"/>
    </source>
</evidence>
<keyword evidence="1" id="KW-0677">Repeat</keyword>
<evidence type="ECO:0000256" key="2">
    <source>
        <dbReference type="ARBA" id="ARBA00023043"/>
    </source>
</evidence>
<dbReference type="SMART" id="SM00248">
    <property type="entry name" value="ANK"/>
    <property type="match status" value="2"/>
</dbReference>
<dbReference type="Pfam" id="PF12796">
    <property type="entry name" value="Ank_2"/>
    <property type="match status" value="1"/>
</dbReference>
<dbReference type="InterPro" id="IPR036770">
    <property type="entry name" value="Ankyrin_rpt-contain_sf"/>
</dbReference>
<proteinExistence type="predicted"/>
<dbReference type="EMBL" id="QLNT01000020">
    <property type="protein sequence ID" value="KAF3062939.1"/>
    <property type="molecule type" value="Genomic_DNA"/>
</dbReference>
<dbReference type="PROSITE" id="PS50088">
    <property type="entry name" value="ANK_REPEAT"/>
    <property type="match status" value="1"/>
</dbReference>